<gene>
    <name evidence="3" type="ORF">RhiirA4_463007</name>
</gene>
<evidence type="ECO:0000256" key="1">
    <source>
        <dbReference type="SAM" id="MobiDB-lite"/>
    </source>
</evidence>
<proteinExistence type="predicted"/>
<dbReference type="EMBL" id="LLXI01000570">
    <property type="protein sequence ID" value="PKY47676.1"/>
    <property type="molecule type" value="Genomic_DNA"/>
</dbReference>
<evidence type="ECO:0000313" key="4">
    <source>
        <dbReference type="Proteomes" id="UP000234323"/>
    </source>
</evidence>
<name>A0A2I1GM10_9GLOM</name>
<dbReference type="PANTHER" id="PTHR47718">
    <property type="entry name" value="OS01G0519700 PROTEIN"/>
    <property type="match status" value="1"/>
</dbReference>
<feature type="domain" description="MULE transposase" evidence="2">
    <location>
        <begin position="168"/>
        <end position="247"/>
    </location>
</feature>
<comment type="caution">
    <text evidence="3">The sequence shown here is derived from an EMBL/GenBank/DDBJ whole genome shotgun (WGS) entry which is preliminary data.</text>
</comment>
<accession>A0A2I1GM10</accession>
<keyword evidence="4" id="KW-1185">Reference proteome</keyword>
<dbReference type="VEuPathDB" id="FungiDB:RhiirFUN_002481"/>
<dbReference type="VEuPathDB" id="FungiDB:FUN_018712"/>
<dbReference type="VEuPathDB" id="FungiDB:FUN_021983"/>
<dbReference type="InterPro" id="IPR018289">
    <property type="entry name" value="MULE_transposase_dom"/>
</dbReference>
<dbReference type="VEuPathDB" id="FungiDB:RhiirA1_483167"/>
<dbReference type="AlphaFoldDB" id="A0A2I1GM10"/>
<feature type="region of interest" description="Disordered" evidence="1">
    <location>
        <begin position="1"/>
        <end position="20"/>
    </location>
</feature>
<dbReference type="Pfam" id="PF10551">
    <property type="entry name" value="MULE"/>
    <property type="match status" value="1"/>
</dbReference>
<dbReference type="Proteomes" id="UP000234323">
    <property type="component" value="Unassembled WGS sequence"/>
</dbReference>
<protein>
    <recommendedName>
        <fullName evidence="2">MULE transposase domain-containing protein</fullName>
    </recommendedName>
</protein>
<evidence type="ECO:0000259" key="2">
    <source>
        <dbReference type="Pfam" id="PF10551"/>
    </source>
</evidence>
<organism evidence="3 4">
    <name type="scientific">Rhizophagus irregularis</name>
    <dbReference type="NCBI Taxonomy" id="588596"/>
    <lineage>
        <taxon>Eukaryota</taxon>
        <taxon>Fungi</taxon>
        <taxon>Fungi incertae sedis</taxon>
        <taxon>Mucoromycota</taxon>
        <taxon>Glomeromycotina</taxon>
        <taxon>Glomeromycetes</taxon>
        <taxon>Glomerales</taxon>
        <taxon>Glomeraceae</taxon>
        <taxon>Rhizophagus</taxon>
    </lineage>
</organism>
<dbReference type="PANTHER" id="PTHR47718:SF13">
    <property type="entry name" value="OS09G0290500 PROTEIN"/>
    <property type="match status" value="1"/>
</dbReference>
<evidence type="ECO:0000313" key="3">
    <source>
        <dbReference type="EMBL" id="PKY47676.1"/>
    </source>
</evidence>
<reference evidence="3 4" key="1">
    <citation type="submission" date="2015-10" db="EMBL/GenBank/DDBJ databases">
        <title>Genome analyses suggest a sexual origin of heterokaryosis in a supposedly ancient asexual fungus.</title>
        <authorList>
            <person name="Ropars J."/>
            <person name="Sedzielewska K."/>
            <person name="Noel J."/>
            <person name="Charron P."/>
            <person name="Farinelli L."/>
            <person name="Marton T."/>
            <person name="Kruger M."/>
            <person name="Pelin A."/>
            <person name="Brachmann A."/>
            <person name="Corradi N."/>
        </authorList>
    </citation>
    <scope>NUCLEOTIDE SEQUENCE [LARGE SCALE GENOMIC DNA]</scope>
    <source>
        <strain evidence="3 4">A4</strain>
    </source>
</reference>
<sequence length="249" mass="28978">MDYEYHQYQGQPSDQFHPKNKGKQVAVSLDIITEPDCEQNNTNGNNHTTDINDTTIMTEILNVNDTFKDWDAVETAVNMFAKYNSFVTIKFCKDLDIIDKTITRRHVHDESNAATIFLYLLKQHEEDPNYIVIPRLEGPSNKLTGLFWITSKQRNELWPKFHDVVIHNNTVKMNRYEMALSLFVGINNNFKTRVFAQALTKYETQADYIWILQCTLKVKNNLSPHVLYTDSDPAMLAAVQIVYPQTQFY</sequence>